<gene>
    <name evidence="2" type="ORF">ACFQBM_11930</name>
</gene>
<reference evidence="3" key="1">
    <citation type="journal article" date="2019" name="Int. J. Syst. Evol. Microbiol.">
        <title>The Global Catalogue of Microorganisms (GCM) 10K type strain sequencing project: providing services to taxonomists for standard genome sequencing and annotation.</title>
        <authorList>
            <consortium name="The Broad Institute Genomics Platform"/>
            <consortium name="The Broad Institute Genome Sequencing Center for Infectious Disease"/>
            <person name="Wu L."/>
            <person name="Ma J."/>
        </authorList>
    </citation>
    <scope>NUCLEOTIDE SEQUENCE [LARGE SCALE GENOMIC DNA]</scope>
    <source>
        <strain evidence="3">CGMCC 1.13718</strain>
    </source>
</reference>
<protein>
    <submittedName>
        <fullName evidence="2">CAP domain-containing protein</fullName>
    </submittedName>
</protein>
<sequence>MSTPSYAAQPDCTKPGKCKALDLHNQVRKNLNAGRLPNSPKPNPPVAMLKYDRALARTAHNWSAAQCRSGPGHNNKRREHFIANGGNPAYSSIGENIFFYSARLPEEVALTQAVASWAAEAGQYRYRPFKDLTTGHYSQLIWDNMNAFDANGKKLPRAVGCGVYYCVKGKFRTIVTCNYAPSGNIYKHLPYRTD</sequence>
<dbReference type="Gene3D" id="3.40.33.10">
    <property type="entry name" value="CAP"/>
    <property type="match status" value="1"/>
</dbReference>
<dbReference type="InterPro" id="IPR001283">
    <property type="entry name" value="CRISP-related"/>
</dbReference>
<dbReference type="SUPFAM" id="SSF55797">
    <property type="entry name" value="PR-1-like"/>
    <property type="match status" value="1"/>
</dbReference>
<accession>A0ABW1YRG7</accession>
<feature type="domain" description="SCP" evidence="1">
    <location>
        <begin position="15"/>
        <end position="187"/>
    </location>
</feature>
<dbReference type="PRINTS" id="PR00837">
    <property type="entry name" value="V5TPXLIKE"/>
</dbReference>
<dbReference type="PROSITE" id="PS01010">
    <property type="entry name" value="CRISP_2"/>
    <property type="match status" value="1"/>
</dbReference>
<dbReference type="RefSeq" id="WP_193190278.1">
    <property type="nucleotide sequence ID" value="NZ_JACZFR010000012.1"/>
</dbReference>
<dbReference type="EMBL" id="JBHSVR010000001">
    <property type="protein sequence ID" value="MFC6634000.1"/>
    <property type="molecule type" value="Genomic_DNA"/>
</dbReference>
<keyword evidence="3" id="KW-1185">Reference proteome</keyword>
<dbReference type="PANTHER" id="PTHR10334">
    <property type="entry name" value="CYSTEINE-RICH SECRETORY PROTEIN-RELATED"/>
    <property type="match status" value="1"/>
</dbReference>
<dbReference type="SMART" id="SM00198">
    <property type="entry name" value="SCP"/>
    <property type="match status" value="1"/>
</dbReference>
<dbReference type="InterPro" id="IPR018244">
    <property type="entry name" value="Allrgn_V5/Tpx1_CS"/>
</dbReference>
<evidence type="ECO:0000313" key="3">
    <source>
        <dbReference type="Proteomes" id="UP001596425"/>
    </source>
</evidence>
<dbReference type="InterPro" id="IPR035940">
    <property type="entry name" value="CAP_sf"/>
</dbReference>
<evidence type="ECO:0000313" key="2">
    <source>
        <dbReference type="EMBL" id="MFC6634000.1"/>
    </source>
</evidence>
<comment type="caution">
    <text evidence="2">The sequence shown here is derived from an EMBL/GenBank/DDBJ whole genome shotgun (WGS) entry which is preliminary data.</text>
</comment>
<dbReference type="Proteomes" id="UP001596425">
    <property type="component" value="Unassembled WGS sequence"/>
</dbReference>
<dbReference type="Pfam" id="PF00188">
    <property type="entry name" value="CAP"/>
    <property type="match status" value="1"/>
</dbReference>
<organism evidence="2 3">
    <name type="scientific">Microbulbifer taiwanensis</name>
    <dbReference type="NCBI Taxonomy" id="986746"/>
    <lineage>
        <taxon>Bacteria</taxon>
        <taxon>Pseudomonadati</taxon>
        <taxon>Pseudomonadota</taxon>
        <taxon>Gammaproteobacteria</taxon>
        <taxon>Cellvibrionales</taxon>
        <taxon>Microbulbiferaceae</taxon>
        <taxon>Microbulbifer</taxon>
    </lineage>
</organism>
<evidence type="ECO:0000259" key="1">
    <source>
        <dbReference type="SMART" id="SM00198"/>
    </source>
</evidence>
<name>A0ABW1YRG7_9GAMM</name>
<proteinExistence type="predicted"/>
<dbReference type="InterPro" id="IPR014044">
    <property type="entry name" value="CAP_dom"/>
</dbReference>